<dbReference type="OrthoDB" id="9807574at2"/>
<dbReference type="STRING" id="445710.ATSB10_32290"/>
<dbReference type="InterPro" id="IPR011250">
    <property type="entry name" value="OMP/PagP_B-barrel"/>
</dbReference>
<dbReference type="SUPFAM" id="SSF56925">
    <property type="entry name" value="OMPA-like"/>
    <property type="match status" value="1"/>
</dbReference>
<accession>A0A160N3W4</accession>
<gene>
    <name evidence="2" type="ORF">ATSB10_32290</name>
</gene>
<evidence type="ECO:0000313" key="2">
    <source>
        <dbReference type="EMBL" id="AND70683.1"/>
    </source>
</evidence>
<dbReference type="AlphaFoldDB" id="A0A160N3W4"/>
<dbReference type="RefSeq" id="WP_063673688.1">
    <property type="nucleotide sequence ID" value="NZ_CP014841.1"/>
</dbReference>
<keyword evidence="1" id="KW-0732">Signal</keyword>
<dbReference type="PANTHER" id="PTHR36920">
    <property type="match status" value="1"/>
</dbReference>
<dbReference type="PATRIC" id="fig|445710.3.peg.3230"/>
<feature type="signal peptide" evidence="1">
    <location>
        <begin position="1"/>
        <end position="23"/>
    </location>
</feature>
<dbReference type="EMBL" id="CP014841">
    <property type="protein sequence ID" value="AND70683.1"/>
    <property type="molecule type" value="Genomic_DNA"/>
</dbReference>
<proteinExistence type="predicted"/>
<dbReference type="PANTHER" id="PTHR36920:SF1">
    <property type="entry name" value="OUTER MEMBRANE PROTEIN W"/>
    <property type="match status" value="1"/>
</dbReference>
<dbReference type="KEGG" id="dtx:ATSB10_32290"/>
<dbReference type="InterPro" id="IPR005618">
    <property type="entry name" value="OMPW"/>
</dbReference>
<name>A0A160N3W4_9GAMM</name>
<evidence type="ECO:0008006" key="4">
    <source>
        <dbReference type="Google" id="ProtNLM"/>
    </source>
</evidence>
<dbReference type="Proteomes" id="UP000077255">
    <property type="component" value="Chromosome"/>
</dbReference>
<reference evidence="2 3" key="1">
    <citation type="submission" date="2016-02" db="EMBL/GenBank/DDBJ databases">
        <title>Complete genome sequencing and analysis of ATSB10, Dyella thiooxydans isolated from rhizosphere soil of sunflower (Helianthus annuus L.).</title>
        <authorList>
            <person name="Lee Y."/>
            <person name="Hwangbo K."/>
            <person name="Chung H."/>
            <person name="Yoo J."/>
            <person name="Kim K.Y."/>
            <person name="Sa T.M."/>
            <person name="Um Y."/>
            <person name="Madhaiyan M."/>
        </authorList>
    </citation>
    <scope>NUCLEOTIDE SEQUENCE [LARGE SCALE GENOMIC DNA]</scope>
    <source>
        <strain evidence="2 3">ATSB10</strain>
    </source>
</reference>
<dbReference type="GO" id="GO:0055085">
    <property type="term" value="P:transmembrane transport"/>
    <property type="evidence" value="ECO:0007669"/>
    <property type="project" value="TreeGrafter"/>
</dbReference>
<dbReference type="Gene3D" id="2.40.160.20">
    <property type="match status" value="1"/>
</dbReference>
<organism evidence="2 3">
    <name type="scientific">Dyella thiooxydans</name>
    <dbReference type="NCBI Taxonomy" id="445710"/>
    <lineage>
        <taxon>Bacteria</taxon>
        <taxon>Pseudomonadati</taxon>
        <taxon>Pseudomonadota</taxon>
        <taxon>Gammaproteobacteria</taxon>
        <taxon>Lysobacterales</taxon>
        <taxon>Rhodanobacteraceae</taxon>
        <taxon>Dyella</taxon>
    </lineage>
</organism>
<protein>
    <recommendedName>
        <fullName evidence="4">OmpW family protein</fullName>
    </recommendedName>
</protein>
<evidence type="ECO:0000256" key="1">
    <source>
        <dbReference type="SAM" id="SignalP"/>
    </source>
</evidence>
<keyword evidence="3" id="KW-1185">Reference proteome</keyword>
<sequence>MKVASPAILAGALLMAATGVAQAQQAPGAGFYGAIGYHYVNPKSGNGTLAGVFRSDISSDSEPTLTVGYNFDANWSAEAWLPLTKFKHDVSLDGAKSASIKHMPYLFTAQYHFLPDSPVRPFIGAGYGFVNVSGERTTGPIAGTSLDVKGADGFVGQFGADWYATDNVFVRADARYFDWKSKVELNGAGIGEVKVNPWIYGVSVGYRF</sequence>
<dbReference type="Pfam" id="PF03922">
    <property type="entry name" value="OmpW"/>
    <property type="match status" value="1"/>
</dbReference>
<feature type="chain" id="PRO_5007817725" description="OmpW family protein" evidence="1">
    <location>
        <begin position="24"/>
        <end position="208"/>
    </location>
</feature>
<evidence type="ECO:0000313" key="3">
    <source>
        <dbReference type="Proteomes" id="UP000077255"/>
    </source>
</evidence>
<dbReference type="GO" id="GO:0019867">
    <property type="term" value="C:outer membrane"/>
    <property type="evidence" value="ECO:0007669"/>
    <property type="project" value="InterPro"/>
</dbReference>